<evidence type="ECO:0008006" key="4">
    <source>
        <dbReference type="Google" id="ProtNLM"/>
    </source>
</evidence>
<feature type="transmembrane region" description="Helical" evidence="1">
    <location>
        <begin position="200"/>
        <end position="219"/>
    </location>
</feature>
<feature type="non-terminal residue" evidence="2">
    <location>
        <position position="1"/>
    </location>
</feature>
<keyword evidence="1" id="KW-1133">Transmembrane helix</keyword>
<protein>
    <recommendedName>
        <fullName evidence="4">THH1/TOM1/TOM3 domain-containing protein</fullName>
    </recommendedName>
</protein>
<feature type="transmembrane region" description="Helical" evidence="1">
    <location>
        <begin position="141"/>
        <end position="166"/>
    </location>
</feature>
<dbReference type="EMBL" id="BDIP01000541">
    <property type="protein sequence ID" value="GIQ81946.1"/>
    <property type="molecule type" value="Genomic_DNA"/>
</dbReference>
<organism evidence="2 3">
    <name type="scientific">Kipferlia bialata</name>
    <dbReference type="NCBI Taxonomy" id="797122"/>
    <lineage>
        <taxon>Eukaryota</taxon>
        <taxon>Metamonada</taxon>
        <taxon>Carpediemonas-like organisms</taxon>
        <taxon>Kipferlia</taxon>
    </lineage>
</organism>
<evidence type="ECO:0000256" key="1">
    <source>
        <dbReference type="SAM" id="Phobius"/>
    </source>
</evidence>
<accession>A0A9K3CRR9</accession>
<keyword evidence="3" id="KW-1185">Reference proteome</keyword>
<name>A0A9K3CRR9_9EUKA</name>
<reference evidence="2 3" key="1">
    <citation type="journal article" date="2018" name="PLoS ONE">
        <title>The draft genome of Kipferlia bialata reveals reductive genome evolution in fornicate parasites.</title>
        <authorList>
            <person name="Tanifuji G."/>
            <person name="Takabayashi S."/>
            <person name="Kume K."/>
            <person name="Takagi M."/>
            <person name="Nakayama T."/>
            <person name="Kamikawa R."/>
            <person name="Inagaki Y."/>
            <person name="Hashimoto T."/>
        </authorList>
    </citation>
    <scope>NUCLEOTIDE SEQUENCE [LARGE SCALE GENOMIC DNA]</scope>
    <source>
        <strain evidence="2">NY0173</strain>
    </source>
</reference>
<keyword evidence="1" id="KW-0472">Membrane</keyword>
<comment type="caution">
    <text evidence="2">The sequence shown here is derived from an EMBL/GenBank/DDBJ whole genome shotgun (WGS) entry which is preliminary data.</text>
</comment>
<evidence type="ECO:0000313" key="3">
    <source>
        <dbReference type="Proteomes" id="UP000265618"/>
    </source>
</evidence>
<proteinExistence type="predicted"/>
<feature type="transmembrane region" description="Helical" evidence="1">
    <location>
        <begin position="94"/>
        <end position="120"/>
    </location>
</feature>
<feature type="transmembrane region" description="Helical" evidence="1">
    <location>
        <begin position="60"/>
        <end position="82"/>
    </location>
</feature>
<gene>
    <name evidence="2" type="ORF">KIPB_002994</name>
</gene>
<keyword evidence="1" id="KW-0812">Transmembrane</keyword>
<dbReference type="AlphaFoldDB" id="A0A9K3CRR9"/>
<evidence type="ECO:0000313" key="2">
    <source>
        <dbReference type="EMBL" id="GIQ81946.1"/>
    </source>
</evidence>
<dbReference type="Proteomes" id="UP000265618">
    <property type="component" value="Unassembled WGS sequence"/>
</dbReference>
<sequence>LSNLRGLSPILADVYSVCQTLYVLPPSLQPLMVMYIYQESWKSVLQPSTYTRLKPIHTRLLLVLGALITAGQVYVTITAQGVSLEEWYTSDVFTVLYCVYAVTLGVYAMQCISMTVLWVMAYKFRRLLPPSHQPTVLGVKLVKIDAIVVLSYLLTLFILVLMYLAVLHDRANAANIANPSADLAAQIETLMLYHTRYNSIYSVLNPLDLLLLLNLSLLWDKRPQWMRRDHATKRDTEGGAELFL</sequence>